<sequence length="135" mass="15390">MRANSLYAKKSKCYFVVTKVEYLGHFIYKDGVFTDPTKIEVVKQYPLPQTLKQPRSFLGLAGYYRRFVSKYGSVVKPLTNMLKKDNFCWIAQAKEAFLQLKQQLIQAPILALPKFSKEFVVEVDASGQGIGVVLM</sequence>
<dbReference type="Gramene" id="C.cajan_06595.t">
    <property type="protein sequence ID" value="C.cajan_06595.t.cds1"/>
    <property type="gene ID" value="C.cajan_06595"/>
</dbReference>
<dbReference type="PANTHER" id="PTHR33064:SF37">
    <property type="entry name" value="RIBONUCLEASE H"/>
    <property type="match status" value="1"/>
</dbReference>
<dbReference type="FunFam" id="3.30.70.270:FF:000020">
    <property type="entry name" value="Transposon Tf2-6 polyprotein-like Protein"/>
    <property type="match status" value="1"/>
</dbReference>
<dbReference type="InterPro" id="IPR041577">
    <property type="entry name" value="RT_RNaseH_2"/>
</dbReference>
<dbReference type="Proteomes" id="UP000075243">
    <property type="component" value="Chromosome 2"/>
</dbReference>
<organism evidence="2 3">
    <name type="scientific">Cajanus cajan</name>
    <name type="common">Pigeon pea</name>
    <name type="synonym">Cajanus indicus</name>
    <dbReference type="NCBI Taxonomy" id="3821"/>
    <lineage>
        <taxon>Eukaryota</taxon>
        <taxon>Viridiplantae</taxon>
        <taxon>Streptophyta</taxon>
        <taxon>Embryophyta</taxon>
        <taxon>Tracheophyta</taxon>
        <taxon>Spermatophyta</taxon>
        <taxon>Magnoliopsida</taxon>
        <taxon>eudicotyledons</taxon>
        <taxon>Gunneridae</taxon>
        <taxon>Pentapetalae</taxon>
        <taxon>rosids</taxon>
        <taxon>fabids</taxon>
        <taxon>Fabales</taxon>
        <taxon>Fabaceae</taxon>
        <taxon>Papilionoideae</taxon>
        <taxon>50 kb inversion clade</taxon>
        <taxon>NPAAA clade</taxon>
        <taxon>indigoferoid/millettioid clade</taxon>
        <taxon>Phaseoleae</taxon>
        <taxon>Cajanus</taxon>
    </lineage>
</organism>
<dbReference type="AlphaFoldDB" id="A0A151U498"/>
<evidence type="ECO:0000259" key="1">
    <source>
        <dbReference type="Pfam" id="PF17919"/>
    </source>
</evidence>
<gene>
    <name evidence="2" type="ORF">KK1_006783</name>
</gene>
<dbReference type="InterPro" id="IPR043502">
    <property type="entry name" value="DNA/RNA_pol_sf"/>
</dbReference>
<proteinExistence type="predicted"/>
<name>A0A151U498_CAJCA</name>
<evidence type="ECO:0000313" key="2">
    <source>
        <dbReference type="EMBL" id="KYP74115.1"/>
    </source>
</evidence>
<evidence type="ECO:0000313" key="3">
    <source>
        <dbReference type="Proteomes" id="UP000075243"/>
    </source>
</evidence>
<dbReference type="InterPro" id="IPR051320">
    <property type="entry name" value="Viral_Replic_Matur_Polypro"/>
</dbReference>
<dbReference type="Gene3D" id="3.30.70.270">
    <property type="match status" value="2"/>
</dbReference>
<dbReference type="EMBL" id="CM003604">
    <property type="protein sequence ID" value="KYP74115.1"/>
    <property type="molecule type" value="Genomic_DNA"/>
</dbReference>
<dbReference type="SUPFAM" id="SSF56672">
    <property type="entry name" value="DNA/RNA polymerases"/>
    <property type="match status" value="1"/>
</dbReference>
<dbReference type="PANTHER" id="PTHR33064">
    <property type="entry name" value="POL PROTEIN"/>
    <property type="match status" value="1"/>
</dbReference>
<dbReference type="OMA" id="INIEEMF"/>
<feature type="domain" description="Reverse transcriptase/retrotransposon-derived protein RNase H-like" evidence="1">
    <location>
        <begin position="89"/>
        <end position="135"/>
    </location>
</feature>
<keyword evidence="3" id="KW-1185">Reference proteome</keyword>
<reference evidence="2 3" key="1">
    <citation type="journal article" date="2012" name="Nat. Biotechnol.">
        <title>Draft genome sequence of pigeonpea (Cajanus cajan), an orphan legume crop of resource-poor farmers.</title>
        <authorList>
            <person name="Varshney R.K."/>
            <person name="Chen W."/>
            <person name="Li Y."/>
            <person name="Bharti A.K."/>
            <person name="Saxena R.K."/>
            <person name="Schlueter J.A."/>
            <person name="Donoghue M.T."/>
            <person name="Azam S."/>
            <person name="Fan G."/>
            <person name="Whaley A.M."/>
            <person name="Farmer A.D."/>
            <person name="Sheridan J."/>
            <person name="Iwata A."/>
            <person name="Tuteja R."/>
            <person name="Penmetsa R.V."/>
            <person name="Wu W."/>
            <person name="Upadhyaya H.D."/>
            <person name="Yang S.P."/>
            <person name="Shah T."/>
            <person name="Saxena K.B."/>
            <person name="Michael T."/>
            <person name="McCombie W.R."/>
            <person name="Yang B."/>
            <person name="Zhang G."/>
            <person name="Yang H."/>
            <person name="Wang J."/>
            <person name="Spillane C."/>
            <person name="Cook D.R."/>
            <person name="May G.D."/>
            <person name="Xu X."/>
            <person name="Jackson S.A."/>
        </authorList>
    </citation>
    <scope>NUCLEOTIDE SEQUENCE [LARGE SCALE GENOMIC DNA]</scope>
    <source>
        <strain evidence="3">cv. Asha</strain>
    </source>
</reference>
<accession>A0A151U498</accession>
<dbReference type="Pfam" id="PF17919">
    <property type="entry name" value="RT_RNaseH_2"/>
    <property type="match status" value="1"/>
</dbReference>
<protein>
    <submittedName>
        <fullName evidence="2">Retrovirus-related Pol polyprotein from transposon 297 family</fullName>
    </submittedName>
</protein>
<dbReference type="InterPro" id="IPR043128">
    <property type="entry name" value="Rev_trsase/Diguanyl_cyclase"/>
</dbReference>